<evidence type="ECO:0000313" key="3">
    <source>
        <dbReference type="Proteomes" id="UP000299102"/>
    </source>
</evidence>
<feature type="region of interest" description="Disordered" evidence="1">
    <location>
        <begin position="93"/>
        <end position="112"/>
    </location>
</feature>
<evidence type="ECO:0000256" key="1">
    <source>
        <dbReference type="SAM" id="MobiDB-lite"/>
    </source>
</evidence>
<proteinExistence type="predicted"/>
<comment type="caution">
    <text evidence="2">The sequence shown here is derived from an EMBL/GenBank/DDBJ whole genome shotgun (WGS) entry which is preliminary data.</text>
</comment>
<dbReference type="AlphaFoldDB" id="A0A4C1U449"/>
<gene>
    <name evidence="2" type="ORF">EVAR_11194_1</name>
</gene>
<keyword evidence="3" id="KW-1185">Reference proteome</keyword>
<organism evidence="2 3">
    <name type="scientific">Eumeta variegata</name>
    <name type="common">Bagworm moth</name>
    <name type="synonym">Eumeta japonica</name>
    <dbReference type="NCBI Taxonomy" id="151549"/>
    <lineage>
        <taxon>Eukaryota</taxon>
        <taxon>Metazoa</taxon>
        <taxon>Ecdysozoa</taxon>
        <taxon>Arthropoda</taxon>
        <taxon>Hexapoda</taxon>
        <taxon>Insecta</taxon>
        <taxon>Pterygota</taxon>
        <taxon>Neoptera</taxon>
        <taxon>Endopterygota</taxon>
        <taxon>Lepidoptera</taxon>
        <taxon>Glossata</taxon>
        <taxon>Ditrysia</taxon>
        <taxon>Tineoidea</taxon>
        <taxon>Psychidae</taxon>
        <taxon>Oiketicinae</taxon>
        <taxon>Eumeta</taxon>
    </lineage>
</organism>
<reference evidence="2 3" key="1">
    <citation type="journal article" date="2019" name="Commun. Biol.">
        <title>The bagworm genome reveals a unique fibroin gene that provides high tensile strength.</title>
        <authorList>
            <person name="Kono N."/>
            <person name="Nakamura H."/>
            <person name="Ohtoshi R."/>
            <person name="Tomita M."/>
            <person name="Numata K."/>
            <person name="Arakawa K."/>
        </authorList>
    </citation>
    <scope>NUCLEOTIDE SEQUENCE [LARGE SCALE GENOMIC DNA]</scope>
</reference>
<name>A0A4C1U449_EUMVA</name>
<evidence type="ECO:0000313" key="2">
    <source>
        <dbReference type="EMBL" id="GBP21163.1"/>
    </source>
</evidence>
<accession>A0A4C1U449</accession>
<protein>
    <submittedName>
        <fullName evidence="2">Uncharacterized protein</fullName>
    </submittedName>
</protein>
<sequence length="112" mass="12810">MLMLAQERARVWRWRGVKAELKVDWIWHVMAGEFYPKFTGTVNGMSTNRRWTVVCRDIAATAHSLGSELLYEKYLRYTLTACVCTGFNLITKSGSDDGIPDPREIEGNPQIL</sequence>
<dbReference type="Proteomes" id="UP000299102">
    <property type="component" value="Unassembled WGS sequence"/>
</dbReference>
<dbReference type="EMBL" id="BGZK01000125">
    <property type="protein sequence ID" value="GBP21163.1"/>
    <property type="molecule type" value="Genomic_DNA"/>
</dbReference>